<dbReference type="InterPro" id="IPR050188">
    <property type="entry name" value="RluA_PseudoU_synthase"/>
</dbReference>
<dbReference type="PANTHER" id="PTHR21600:SF89">
    <property type="entry name" value="RIBOSOMAL LARGE SUBUNIT PSEUDOURIDINE SYNTHASE A"/>
    <property type="match status" value="1"/>
</dbReference>
<dbReference type="GO" id="GO:0009982">
    <property type="term" value="F:pseudouridine synthase activity"/>
    <property type="evidence" value="ECO:0007669"/>
    <property type="project" value="InterPro"/>
</dbReference>
<name>A0A6A1R4D1_9BURK</name>
<dbReference type="CDD" id="cd02869">
    <property type="entry name" value="PseudoU_synth_RluA_like"/>
    <property type="match status" value="1"/>
</dbReference>
<protein>
    <submittedName>
        <fullName evidence="2">RluA family pseudouridine synthase</fullName>
    </submittedName>
</protein>
<dbReference type="SUPFAM" id="SSF55120">
    <property type="entry name" value="Pseudouridine synthase"/>
    <property type="match status" value="1"/>
</dbReference>
<sequence length="212" mass="23741">MRPSCLYEDEHLLVLDKPAGLLSVPGRGPDKQDCLIHRAVLHWPDALVVHRLDMATSGLLIFARNKEVQRLLGDAFAARTIHKRYTAIVHGTVLTPDWCMVDAPLICDWERRPLQIVDHSIGKASQTRYLRHPSQDGVPAGCTRLWLEPITGRSHQLRVHMSHIGHPMLGDALYAPAPVAQMSDRLCLHATVLEFPHPVTGQKLYIESPAPF</sequence>
<evidence type="ECO:0000313" key="2">
    <source>
        <dbReference type="EMBL" id="KAB0587571.1"/>
    </source>
</evidence>
<dbReference type="GO" id="GO:0140098">
    <property type="term" value="F:catalytic activity, acting on RNA"/>
    <property type="evidence" value="ECO:0007669"/>
    <property type="project" value="UniProtKB-ARBA"/>
</dbReference>
<dbReference type="Gene3D" id="3.30.2350.10">
    <property type="entry name" value="Pseudouridine synthase"/>
    <property type="match status" value="1"/>
</dbReference>
<feature type="domain" description="Pseudouridine synthase RsuA/RluA-like" evidence="1">
    <location>
        <begin position="11"/>
        <end position="163"/>
    </location>
</feature>
<dbReference type="PROSITE" id="PS01129">
    <property type="entry name" value="PSI_RLU"/>
    <property type="match status" value="1"/>
</dbReference>
<dbReference type="InterPro" id="IPR006145">
    <property type="entry name" value="PsdUridine_synth_RsuA/RluA"/>
</dbReference>
<accession>A0A6A1R4D1</accession>
<dbReference type="EMBL" id="VZOT01000003">
    <property type="protein sequence ID" value="KAB0587571.1"/>
    <property type="molecule type" value="Genomic_DNA"/>
</dbReference>
<dbReference type="GO" id="GO:0000455">
    <property type="term" value="P:enzyme-directed rRNA pseudouridine synthesis"/>
    <property type="evidence" value="ECO:0007669"/>
    <property type="project" value="TreeGrafter"/>
</dbReference>
<dbReference type="AlphaFoldDB" id="A0A6A1R4D1"/>
<dbReference type="InterPro" id="IPR020103">
    <property type="entry name" value="PsdUridine_synth_cat_dom_sf"/>
</dbReference>
<organism evidence="2">
    <name type="scientific">Comamonas kerstersii</name>
    <dbReference type="NCBI Taxonomy" id="225992"/>
    <lineage>
        <taxon>Bacteria</taxon>
        <taxon>Pseudomonadati</taxon>
        <taxon>Pseudomonadota</taxon>
        <taxon>Betaproteobacteria</taxon>
        <taxon>Burkholderiales</taxon>
        <taxon>Comamonadaceae</taxon>
        <taxon>Comamonas</taxon>
    </lineage>
</organism>
<evidence type="ECO:0000259" key="1">
    <source>
        <dbReference type="Pfam" id="PF00849"/>
    </source>
</evidence>
<dbReference type="InterPro" id="IPR006224">
    <property type="entry name" value="PsdUridine_synth_RluA-like_CS"/>
</dbReference>
<dbReference type="GO" id="GO:0003723">
    <property type="term" value="F:RNA binding"/>
    <property type="evidence" value="ECO:0007669"/>
    <property type="project" value="InterPro"/>
</dbReference>
<reference evidence="2" key="1">
    <citation type="submission" date="2019-09" db="EMBL/GenBank/DDBJ databases">
        <title>Draft genome sequences of 48 bacterial type strains from the CCUG.</title>
        <authorList>
            <person name="Tunovic T."/>
            <person name="Pineiro-Iglesias B."/>
            <person name="Unosson C."/>
            <person name="Inganas E."/>
            <person name="Ohlen M."/>
            <person name="Cardew S."/>
            <person name="Jensie-Markopoulos S."/>
            <person name="Salva-Serra F."/>
            <person name="Jaen-Luchoro D."/>
            <person name="Karlsson R."/>
            <person name="Svensson-Stadler L."/>
            <person name="Chun J."/>
            <person name="Moore E."/>
        </authorList>
    </citation>
    <scope>NUCLEOTIDE SEQUENCE</scope>
    <source>
        <strain evidence="2">CCUG 15333</strain>
    </source>
</reference>
<proteinExistence type="predicted"/>
<comment type="caution">
    <text evidence="2">The sequence shown here is derived from an EMBL/GenBank/DDBJ whole genome shotgun (WGS) entry which is preliminary data.</text>
</comment>
<dbReference type="PANTHER" id="PTHR21600">
    <property type="entry name" value="MITOCHONDRIAL RNA PSEUDOURIDINE SYNTHASE"/>
    <property type="match status" value="1"/>
</dbReference>
<gene>
    <name evidence="2" type="ORF">F7P80_06050</name>
</gene>
<dbReference type="Pfam" id="PF00849">
    <property type="entry name" value="PseudoU_synth_2"/>
    <property type="match status" value="1"/>
</dbReference>